<dbReference type="AlphaFoldDB" id="A0AA39VCM8"/>
<proteinExistence type="predicted"/>
<dbReference type="Proteomes" id="UP001168877">
    <property type="component" value="Unassembled WGS sequence"/>
</dbReference>
<evidence type="ECO:0000313" key="3">
    <source>
        <dbReference type="Proteomes" id="UP001168877"/>
    </source>
</evidence>
<evidence type="ECO:0000256" key="1">
    <source>
        <dbReference type="SAM" id="MobiDB-lite"/>
    </source>
</evidence>
<name>A0AA39VCM8_ACESA</name>
<feature type="compositionally biased region" description="Polar residues" evidence="1">
    <location>
        <begin position="166"/>
        <end position="186"/>
    </location>
</feature>
<comment type="caution">
    <text evidence="2">The sequence shown here is derived from an EMBL/GenBank/DDBJ whole genome shotgun (WGS) entry which is preliminary data.</text>
</comment>
<keyword evidence="3" id="KW-1185">Reference proteome</keyword>
<feature type="region of interest" description="Disordered" evidence="1">
    <location>
        <begin position="142"/>
        <end position="186"/>
    </location>
</feature>
<accession>A0AA39VCM8</accession>
<sequence length="186" mass="21622">MDFFKQHTYDESEAIHRLDMKVNALVQQWGELKPMILAREQAQAMNSYNPWPVHEPFEHSYNPWPINEPYGNSHSQWSSYEPYENTYNPDWRNNQDFSWSNNKINTYEQLVSPSLEETFNILMQSLQQVWDEAATIPSYDLLQTPSEGRDGAVDSKMDPLDFDPYTTATNSSMATPPQQQFVDGGD</sequence>
<reference evidence="2" key="1">
    <citation type="journal article" date="2022" name="Plant J.">
        <title>Strategies of tolerance reflected in two North American maple genomes.</title>
        <authorList>
            <person name="McEvoy S.L."/>
            <person name="Sezen U.U."/>
            <person name="Trouern-Trend A."/>
            <person name="McMahon S.M."/>
            <person name="Schaberg P.G."/>
            <person name="Yang J."/>
            <person name="Wegrzyn J.L."/>
            <person name="Swenson N.G."/>
        </authorList>
    </citation>
    <scope>NUCLEOTIDE SEQUENCE</scope>
    <source>
        <strain evidence="2">NS2018</strain>
    </source>
</reference>
<feature type="compositionally biased region" description="Basic and acidic residues" evidence="1">
    <location>
        <begin position="147"/>
        <end position="159"/>
    </location>
</feature>
<protein>
    <submittedName>
        <fullName evidence="2">Uncharacterized protein</fullName>
    </submittedName>
</protein>
<organism evidence="2 3">
    <name type="scientific">Acer saccharum</name>
    <name type="common">Sugar maple</name>
    <dbReference type="NCBI Taxonomy" id="4024"/>
    <lineage>
        <taxon>Eukaryota</taxon>
        <taxon>Viridiplantae</taxon>
        <taxon>Streptophyta</taxon>
        <taxon>Embryophyta</taxon>
        <taxon>Tracheophyta</taxon>
        <taxon>Spermatophyta</taxon>
        <taxon>Magnoliopsida</taxon>
        <taxon>eudicotyledons</taxon>
        <taxon>Gunneridae</taxon>
        <taxon>Pentapetalae</taxon>
        <taxon>rosids</taxon>
        <taxon>malvids</taxon>
        <taxon>Sapindales</taxon>
        <taxon>Sapindaceae</taxon>
        <taxon>Hippocastanoideae</taxon>
        <taxon>Acereae</taxon>
        <taxon>Acer</taxon>
    </lineage>
</organism>
<dbReference type="EMBL" id="JAUESC010000387">
    <property type="protein sequence ID" value="KAK0575021.1"/>
    <property type="molecule type" value="Genomic_DNA"/>
</dbReference>
<evidence type="ECO:0000313" key="2">
    <source>
        <dbReference type="EMBL" id="KAK0575021.1"/>
    </source>
</evidence>
<reference evidence="2" key="2">
    <citation type="submission" date="2023-06" db="EMBL/GenBank/DDBJ databases">
        <authorList>
            <person name="Swenson N.G."/>
            <person name="Wegrzyn J.L."/>
            <person name="Mcevoy S.L."/>
        </authorList>
    </citation>
    <scope>NUCLEOTIDE SEQUENCE</scope>
    <source>
        <strain evidence="2">NS2018</strain>
        <tissue evidence="2">Leaf</tissue>
    </source>
</reference>
<gene>
    <name evidence="2" type="ORF">LWI29_032674</name>
</gene>